<dbReference type="SUPFAM" id="SSF47616">
    <property type="entry name" value="GST C-terminal domain-like"/>
    <property type="match status" value="1"/>
</dbReference>
<dbReference type="PANTHER" id="PTHR12289">
    <property type="entry name" value="METAXIN RELATED"/>
    <property type="match status" value="1"/>
</dbReference>
<dbReference type="GO" id="GO:0015031">
    <property type="term" value="P:protein transport"/>
    <property type="evidence" value="ECO:0007669"/>
    <property type="project" value="UniProtKB-KW"/>
</dbReference>
<evidence type="ECO:0000256" key="5">
    <source>
        <dbReference type="ARBA" id="ARBA00022927"/>
    </source>
</evidence>
<dbReference type="CDD" id="cd03054">
    <property type="entry name" value="GST_N_Metaxin"/>
    <property type="match status" value="1"/>
</dbReference>
<organism evidence="11 12">
    <name type="scientific">Micractinium conductrix</name>
    <dbReference type="NCBI Taxonomy" id="554055"/>
    <lineage>
        <taxon>Eukaryota</taxon>
        <taxon>Viridiplantae</taxon>
        <taxon>Chlorophyta</taxon>
        <taxon>core chlorophytes</taxon>
        <taxon>Trebouxiophyceae</taxon>
        <taxon>Chlorellales</taxon>
        <taxon>Chlorellaceae</taxon>
        <taxon>Chlorella clade</taxon>
        <taxon>Micractinium</taxon>
    </lineage>
</organism>
<evidence type="ECO:0000256" key="4">
    <source>
        <dbReference type="ARBA" id="ARBA00022787"/>
    </source>
</evidence>
<comment type="subcellular location">
    <subcellularLocation>
        <location evidence="1">Mitochondrion outer membrane</location>
    </subcellularLocation>
</comment>
<feature type="domain" description="Metaxin glutathione S-transferase" evidence="10">
    <location>
        <begin position="186"/>
        <end position="252"/>
    </location>
</feature>
<keyword evidence="7" id="KW-0472">Membrane</keyword>
<feature type="compositionally biased region" description="Low complexity" evidence="8">
    <location>
        <begin position="363"/>
        <end position="374"/>
    </location>
</feature>
<dbReference type="InterPro" id="IPR033468">
    <property type="entry name" value="Metaxin_GST"/>
</dbReference>
<keyword evidence="6" id="KW-0496">Mitochondrion</keyword>
<accession>A0A2P6VHY6</accession>
<evidence type="ECO:0000259" key="10">
    <source>
        <dbReference type="Pfam" id="PF17171"/>
    </source>
</evidence>
<keyword evidence="12" id="KW-1185">Reference proteome</keyword>
<proteinExistence type="inferred from homology"/>
<keyword evidence="3" id="KW-0813">Transport</keyword>
<dbReference type="STRING" id="554055.A0A2P6VHY6"/>
<evidence type="ECO:0000256" key="8">
    <source>
        <dbReference type="SAM" id="MobiDB-lite"/>
    </source>
</evidence>
<sequence length="477" mass="50292">MADSTGTPCDAVLYRWAPAWGLPSISVPCLQVEAYLRLGKVAFAVQDCAAPSASPTGQLPALDTSADLVGAHAAVSGSAPPPLAEFAAARQLIDYLKRKVVDLDRGLTASQRAEAAAYAALVEAKLQPALVFTTWCEAGPYGAHTRPAYGAGLPFPLSRLAPRAARAAALRHFGGEGAAAAVYGGAAEALDALGARLAATTSGDYFFGGQPSSLDALLYGCLAYLRSAPVVHPQLGARLGAHRSLGAYVERLSGVAFEAPAPAAADAELDWSAWGAAADDKYSKARTEKESELQRKGRRWLLCAGAAIAAYVFLSGQYLQLQLGGFEFEEEEEEEDATVAHSACCPISSRGAPAPRALPPSPSSRRLAVRPRASGEGGGDVDEAWRRFQRRSGFKLPEVERQNVRTQAPPRFTNRSGEWNSGPTGDQLRRQERAVLDAWTQALQLQLAAGGTIVVVLLLLFAAGGPPSDARCTLPWC</sequence>
<dbReference type="EMBL" id="LHPF02000006">
    <property type="protein sequence ID" value="PSC73709.1"/>
    <property type="molecule type" value="Genomic_DNA"/>
</dbReference>
<dbReference type="AlphaFoldDB" id="A0A2P6VHY6"/>
<name>A0A2P6VHY6_9CHLO</name>
<keyword evidence="5" id="KW-0653">Protein transport</keyword>
<dbReference type="Pfam" id="PF10568">
    <property type="entry name" value="Tom37"/>
    <property type="match status" value="1"/>
</dbReference>
<protein>
    <submittedName>
        <fullName evidence="11">Metaxin-1 isoform X2</fullName>
    </submittedName>
</protein>
<reference evidence="11 12" key="1">
    <citation type="journal article" date="2018" name="Plant J.">
        <title>Genome sequences of Chlorella sorokiniana UTEX 1602 and Micractinium conductrix SAG 241.80: implications to maltose excretion by a green alga.</title>
        <authorList>
            <person name="Arriola M.B."/>
            <person name="Velmurugan N."/>
            <person name="Zhang Y."/>
            <person name="Plunkett M.H."/>
            <person name="Hondzo H."/>
            <person name="Barney B.M."/>
        </authorList>
    </citation>
    <scope>NUCLEOTIDE SEQUENCE [LARGE SCALE GENOMIC DNA]</scope>
    <source>
        <strain evidence="11 12">SAG 241.80</strain>
    </source>
</reference>
<dbReference type="GO" id="GO:0001401">
    <property type="term" value="C:SAM complex"/>
    <property type="evidence" value="ECO:0007669"/>
    <property type="project" value="InterPro"/>
</dbReference>
<evidence type="ECO:0000256" key="7">
    <source>
        <dbReference type="ARBA" id="ARBA00023136"/>
    </source>
</evidence>
<evidence type="ECO:0000256" key="2">
    <source>
        <dbReference type="ARBA" id="ARBA00009170"/>
    </source>
</evidence>
<evidence type="ECO:0000256" key="1">
    <source>
        <dbReference type="ARBA" id="ARBA00004294"/>
    </source>
</evidence>
<dbReference type="PANTHER" id="PTHR12289:SF41">
    <property type="entry name" value="FAILED AXON CONNECTIONS-RELATED"/>
    <property type="match status" value="1"/>
</dbReference>
<gene>
    <name evidence="11" type="ORF">C2E20_3195</name>
</gene>
<dbReference type="Pfam" id="PF17171">
    <property type="entry name" value="GST_C_6"/>
    <property type="match status" value="1"/>
</dbReference>
<feature type="domain" description="Mitochondrial outer membrane transport complex Sam37/metaxin N-terminal" evidence="9">
    <location>
        <begin position="29"/>
        <end position="166"/>
    </location>
</feature>
<evidence type="ECO:0000313" key="12">
    <source>
        <dbReference type="Proteomes" id="UP000239649"/>
    </source>
</evidence>
<comment type="similarity">
    <text evidence="2">Belongs to the metaxin family.</text>
</comment>
<feature type="region of interest" description="Disordered" evidence="8">
    <location>
        <begin position="349"/>
        <end position="382"/>
    </location>
</feature>
<evidence type="ECO:0000313" key="11">
    <source>
        <dbReference type="EMBL" id="PSC73709.1"/>
    </source>
</evidence>
<dbReference type="InterPro" id="IPR036282">
    <property type="entry name" value="Glutathione-S-Trfase_C_sf"/>
</dbReference>
<evidence type="ECO:0000256" key="6">
    <source>
        <dbReference type="ARBA" id="ARBA00023128"/>
    </source>
</evidence>
<feature type="compositionally biased region" description="Polar residues" evidence="8">
    <location>
        <begin position="413"/>
        <end position="424"/>
    </location>
</feature>
<dbReference type="Proteomes" id="UP000239649">
    <property type="component" value="Unassembled WGS sequence"/>
</dbReference>
<evidence type="ECO:0000259" key="9">
    <source>
        <dbReference type="Pfam" id="PF10568"/>
    </source>
</evidence>
<evidence type="ECO:0000256" key="3">
    <source>
        <dbReference type="ARBA" id="ARBA00022448"/>
    </source>
</evidence>
<dbReference type="GO" id="GO:0006626">
    <property type="term" value="P:protein targeting to mitochondrion"/>
    <property type="evidence" value="ECO:0007669"/>
    <property type="project" value="TreeGrafter"/>
</dbReference>
<dbReference type="OrthoDB" id="5835136at2759"/>
<keyword evidence="4" id="KW-1000">Mitochondrion outer membrane</keyword>
<comment type="caution">
    <text evidence="11">The sequence shown here is derived from an EMBL/GenBank/DDBJ whole genome shotgun (WGS) entry which is preliminary data.</text>
</comment>
<dbReference type="InterPro" id="IPR050931">
    <property type="entry name" value="Mito_Protein_Transport_Metaxin"/>
</dbReference>
<dbReference type="InterPro" id="IPR019564">
    <property type="entry name" value="Sam37/metaxin_N"/>
</dbReference>
<feature type="region of interest" description="Disordered" evidence="8">
    <location>
        <begin position="399"/>
        <end position="426"/>
    </location>
</feature>